<reference evidence="3" key="1">
    <citation type="submission" date="2022-10" db="EMBL/GenBank/DDBJ databases">
        <authorList>
            <person name="Chen Y."/>
            <person name="Dougan E. K."/>
            <person name="Chan C."/>
            <person name="Rhodes N."/>
            <person name="Thang M."/>
        </authorList>
    </citation>
    <scope>NUCLEOTIDE SEQUENCE</scope>
</reference>
<dbReference type="InterPro" id="IPR004499">
    <property type="entry name" value="Pro-tRNA-ligase_IIa_arc-type"/>
</dbReference>
<keyword evidence="6" id="KW-1185">Reference proteome</keyword>
<dbReference type="EMBL" id="CAMXCT030000331">
    <property type="protein sequence ID" value="CAL4764572.1"/>
    <property type="molecule type" value="Genomic_DNA"/>
</dbReference>
<dbReference type="InterPro" id="IPR017449">
    <property type="entry name" value="Pro-tRNA_synth_II"/>
</dbReference>
<protein>
    <submittedName>
        <fullName evidence="5">Proline--tRNA ligase (PfPRS) (Prolyl-tRN A synthetase) (PfProRS)</fullName>
    </submittedName>
</protein>
<accession>A0A9P1BR69</accession>
<dbReference type="PANTHER" id="PTHR43382:SF2">
    <property type="entry name" value="BIFUNCTIONAL GLUTAMATE_PROLINE--TRNA LIGASE"/>
    <property type="match status" value="1"/>
</dbReference>
<dbReference type="GO" id="GO:0006433">
    <property type="term" value="P:prolyl-tRNA aminoacylation"/>
    <property type="evidence" value="ECO:0007669"/>
    <property type="project" value="InterPro"/>
</dbReference>
<reference evidence="4" key="2">
    <citation type="submission" date="2024-04" db="EMBL/GenBank/DDBJ databases">
        <authorList>
            <person name="Chen Y."/>
            <person name="Shah S."/>
            <person name="Dougan E. K."/>
            <person name="Thang M."/>
            <person name="Chan C."/>
        </authorList>
    </citation>
    <scope>NUCLEOTIDE SEQUENCE [LARGE SCALE GENOMIC DNA]</scope>
</reference>
<dbReference type="EMBL" id="CAMXCT010000331">
    <property type="protein sequence ID" value="CAI3977260.1"/>
    <property type="molecule type" value="Genomic_DNA"/>
</dbReference>
<dbReference type="AlphaFoldDB" id="A0A9P1BR69"/>
<dbReference type="GO" id="GO:0005737">
    <property type="term" value="C:cytoplasm"/>
    <property type="evidence" value="ECO:0007669"/>
    <property type="project" value="InterPro"/>
</dbReference>
<evidence type="ECO:0000313" key="4">
    <source>
        <dbReference type="EMBL" id="CAL1130635.1"/>
    </source>
</evidence>
<dbReference type="Proteomes" id="UP001152797">
    <property type="component" value="Unassembled WGS sequence"/>
</dbReference>
<keyword evidence="5" id="KW-0436">Ligase</keyword>
<keyword evidence="1" id="KW-0648">Protein biosynthesis</keyword>
<dbReference type="InterPro" id="IPR016061">
    <property type="entry name" value="Pro-tRNA_ligase_II_C"/>
</dbReference>
<feature type="domain" description="Proline-tRNA ligase class II C-terminal" evidence="2">
    <location>
        <begin position="57"/>
        <end position="151"/>
    </location>
</feature>
<evidence type="ECO:0000256" key="1">
    <source>
        <dbReference type="ARBA" id="ARBA00022917"/>
    </source>
</evidence>
<evidence type="ECO:0000259" key="2">
    <source>
        <dbReference type="SMART" id="SM00946"/>
    </source>
</evidence>
<dbReference type="OrthoDB" id="1350766at2759"/>
<dbReference type="SUPFAM" id="SSF64586">
    <property type="entry name" value="C-terminal domain of ProRS"/>
    <property type="match status" value="1"/>
</dbReference>
<evidence type="ECO:0000313" key="3">
    <source>
        <dbReference type="EMBL" id="CAI3977260.1"/>
    </source>
</evidence>
<sequence>MARKSCCLVRRLEGARKDVPQSDVLSAVTAELGKIHSDMLAKATKERDDGIKQVTHWSEVMPLLKQKKLILAPWCETAESEIQIKHRTKEAMEDGAALVRCTGHCGRWPQHGQTGAMKSLCIPSDQPMLAGSQCFFTGAPAKRWGLFGRSY</sequence>
<organism evidence="3">
    <name type="scientific">Cladocopium goreaui</name>
    <dbReference type="NCBI Taxonomy" id="2562237"/>
    <lineage>
        <taxon>Eukaryota</taxon>
        <taxon>Sar</taxon>
        <taxon>Alveolata</taxon>
        <taxon>Dinophyceae</taxon>
        <taxon>Suessiales</taxon>
        <taxon>Symbiodiniaceae</taxon>
        <taxon>Cladocopium</taxon>
    </lineage>
</organism>
<dbReference type="EMBL" id="CAMXCT020000331">
    <property type="protein sequence ID" value="CAL1130635.1"/>
    <property type="molecule type" value="Genomic_DNA"/>
</dbReference>
<name>A0A9P1BR69_9DINO</name>
<dbReference type="SMART" id="SM00946">
    <property type="entry name" value="ProRS-C_1"/>
    <property type="match status" value="1"/>
</dbReference>
<evidence type="ECO:0000313" key="6">
    <source>
        <dbReference type="Proteomes" id="UP001152797"/>
    </source>
</evidence>
<dbReference type="GO" id="GO:0004827">
    <property type="term" value="F:proline-tRNA ligase activity"/>
    <property type="evidence" value="ECO:0007669"/>
    <property type="project" value="InterPro"/>
</dbReference>
<comment type="caution">
    <text evidence="3">The sequence shown here is derived from an EMBL/GenBank/DDBJ whole genome shotgun (WGS) entry which is preliminary data.</text>
</comment>
<dbReference type="GO" id="GO:0005524">
    <property type="term" value="F:ATP binding"/>
    <property type="evidence" value="ECO:0007669"/>
    <property type="project" value="InterPro"/>
</dbReference>
<gene>
    <name evidence="3" type="ORF">C1SCF055_LOCUS5413</name>
</gene>
<dbReference type="PANTHER" id="PTHR43382">
    <property type="entry name" value="PROLYL-TRNA SYNTHETASE"/>
    <property type="match status" value="1"/>
</dbReference>
<dbReference type="Gene3D" id="3.30.110.30">
    <property type="entry name" value="C-terminal domain of ProRS"/>
    <property type="match status" value="1"/>
</dbReference>
<evidence type="ECO:0000313" key="5">
    <source>
        <dbReference type="EMBL" id="CAL4764572.1"/>
    </source>
</evidence>
<dbReference type="Pfam" id="PF09180">
    <property type="entry name" value="ProRS-C_1"/>
    <property type="match status" value="1"/>
</dbReference>
<proteinExistence type="predicted"/>
<dbReference type="GO" id="GO:0017101">
    <property type="term" value="C:aminoacyl-tRNA synthetase multienzyme complex"/>
    <property type="evidence" value="ECO:0007669"/>
    <property type="project" value="TreeGrafter"/>
</dbReference>